<dbReference type="SUPFAM" id="SSF159672">
    <property type="entry name" value="CbiG N-terminal domain-like"/>
    <property type="match status" value="1"/>
</dbReference>
<sequence>MKKIAVLAITKNGIEIGLKLKENFSDFEIFAPIKFSNDNKKIQWYDESTTQKIVDLFKDNDGIICLFSLGAVIRLLAPHIKDKKTDPAVIVIDDNANFVISVLSGHLGGANELSNHIAEKMGATPVITTAADVNKTIAVDLVGREFGWKIDDDSNVTRISAYMVNKEKIGIFQNIGEKEWWKGKLPENITFFSNIEDLKNSDSKGCLIITNDQISDDDVLKDSVVYRVPNLVIGIGLHWDTSKETILNGVNETLEKFELKQKQIARFVSIKKDKDVIGLIELGKEMNIPIEYIDREELATITAPNPSKTVQAFEGTASVSEAAAIKSSEGELIVEKQKFPPNLTVAIARIMK</sequence>
<evidence type="ECO:0000313" key="4">
    <source>
        <dbReference type="EMBL" id="AIF16222.1"/>
    </source>
</evidence>
<dbReference type="Pfam" id="PF11760">
    <property type="entry name" value="CbiG_N"/>
    <property type="match status" value="1"/>
</dbReference>
<protein>
    <submittedName>
        <fullName evidence="4">Cobalamin (Vitamin B12) biosynthesis CbiG protein (CbiG)</fullName>
        <ecNumber evidence="4">3.7.1.12</ecNumber>
    </submittedName>
</protein>
<dbReference type="SUPFAM" id="SSF159664">
    <property type="entry name" value="CobE/GbiG C-terminal domain-like"/>
    <property type="match status" value="1"/>
</dbReference>
<dbReference type="AlphaFoldDB" id="A0A075HP55"/>
<feature type="domain" description="Cobalamin synthesis G N-terminal" evidence="2">
    <location>
        <begin position="55"/>
        <end position="132"/>
    </location>
</feature>
<organism evidence="4">
    <name type="scientific">uncultured marine thaumarchaeote KM3_73_B11</name>
    <dbReference type="NCBI Taxonomy" id="1456265"/>
    <lineage>
        <taxon>Archaea</taxon>
        <taxon>Nitrososphaerota</taxon>
        <taxon>environmental samples</taxon>
    </lineage>
</organism>
<gene>
    <name evidence="4" type="primary">cbiG</name>
</gene>
<evidence type="ECO:0000259" key="3">
    <source>
        <dbReference type="Pfam" id="PF11761"/>
    </source>
</evidence>
<reference evidence="4" key="1">
    <citation type="journal article" date="2014" name="Genome Biol. Evol.">
        <title>Pangenome evidence for extensive interdomain horizontal transfer affecting lineage core and shell genes in uncultured planktonic thaumarchaeota and euryarchaeota.</title>
        <authorList>
            <person name="Deschamps P."/>
            <person name="Zivanovic Y."/>
            <person name="Moreira D."/>
            <person name="Rodriguez-Valera F."/>
            <person name="Lopez-Garcia P."/>
        </authorList>
    </citation>
    <scope>NUCLEOTIDE SEQUENCE</scope>
</reference>
<dbReference type="Gene3D" id="3.40.50.11220">
    <property type="match status" value="1"/>
</dbReference>
<dbReference type="Pfam" id="PF11761">
    <property type="entry name" value="CbiG_mid"/>
    <property type="match status" value="1"/>
</dbReference>
<dbReference type="PANTHER" id="PTHR37477:SF1">
    <property type="entry name" value="COBALT-PRECORRIN-5A HYDROLASE"/>
    <property type="match status" value="1"/>
</dbReference>
<dbReference type="Pfam" id="PF01890">
    <property type="entry name" value="CbiG_C"/>
    <property type="match status" value="1"/>
</dbReference>
<dbReference type="InterPro" id="IPR021744">
    <property type="entry name" value="CbiG_N"/>
</dbReference>
<evidence type="ECO:0000259" key="2">
    <source>
        <dbReference type="Pfam" id="PF11760"/>
    </source>
</evidence>
<keyword evidence="4" id="KW-0378">Hydrolase</keyword>
<dbReference type="EMBL" id="KF901049">
    <property type="protein sequence ID" value="AIF16222.1"/>
    <property type="molecule type" value="Genomic_DNA"/>
</dbReference>
<evidence type="ECO:0000259" key="1">
    <source>
        <dbReference type="Pfam" id="PF01890"/>
    </source>
</evidence>
<proteinExistence type="predicted"/>
<dbReference type="InterPro" id="IPR052553">
    <property type="entry name" value="CbiG_hydrolase"/>
</dbReference>
<dbReference type="InterPro" id="IPR021745">
    <property type="entry name" value="CbiG_mid"/>
</dbReference>
<dbReference type="Gene3D" id="3.30.420.180">
    <property type="entry name" value="CobE/GbiG C-terminal domain"/>
    <property type="match status" value="1"/>
</dbReference>
<accession>A0A075HP55</accession>
<dbReference type="InterPro" id="IPR038029">
    <property type="entry name" value="GbiG_N_sf"/>
</dbReference>
<feature type="domain" description="Cobalamin biosynthesis central region" evidence="3">
    <location>
        <begin position="137"/>
        <end position="219"/>
    </location>
</feature>
<dbReference type="PANTHER" id="PTHR37477">
    <property type="entry name" value="COBALT-PRECORRIN-5A HYDROLASE"/>
    <property type="match status" value="1"/>
</dbReference>
<dbReference type="InterPro" id="IPR002750">
    <property type="entry name" value="CobE/GbiG_C"/>
</dbReference>
<dbReference type="EC" id="3.7.1.12" evidence="4"/>
<dbReference type="InterPro" id="IPR036518">
    <property type="entry name" value="CobE/GbiG_C_sf"/>
</dbReference>
<feature type="domain" description="CobE/GbiG C-terminal" evidence="1">
    <location>
        <begin position="231"/>
        <end position="348"/>
    </location>
</feature>
<dbReference type="GO" id="GO:0043779">
    <property type="term" value="F:cobalt-precorrin-5A acetaldehyde-lyase activity"/>
    <property type="evidence" value="ECO:0007669"/>
    <property type="project" value="UniProtKB-EC"/>
</dbReference>
<dbReference type="GO" id="GO:0009236">
    <property type="term" value="P:cobalamin biosynthetic process"/>
    <property type="evidence" value="ECO:0007669"/>
    <property type="project" value="InterPro"/>
</dbReference>
<name>A0A075HP55_9ARCH</name>